<gene>
    <name evidence="9" type="ORF">FHY56_06375</name>
</gene>
<keyword evidence="6 7" id="KW-0472">Membrane</keyword>
<accession>A0A502BTE6</accession>
<sequence>MSDGSNIFDLGVCTAISARLAQRGVSRDCLKRAYEAAKTNGTSFSQEILHMPAVSETLLFQAIADYLELSFTEEILPSRIFVSGEETLSILAEAREVMVLGQDGASQLYLAPSEQRIGRLAEHLRQSPQLRSRIRICTPSLLRKILQQRHQRELISRAHSMTPQFFSASRVLNTPQAFMIAMGLYAFVVCIVNWPTKTMLMLHACVTLFFFGCVLIRLFAAASSRRLQLTKIRAYNKSDMPVYSVLVPLYREQAVVGQLVAALDQLNWPRSKLDIKLVCEKDDFDTIAALRSRKLPRNFELVLVPSGGPRTKPKALNYALQFTRGEFVAIFDAEDRPHPDQLLEAWQKFERDGMALACVQAPLIIGNFRENLLTRMFAFEYATLFRGLLPWLASQGLVIPLGGTSNHFRRSSLDEVGGWDAYNVTEDADLGLRLARFGYRVDVISRGTIEDAPSDYSVWNKQRTRWIKGWMQTWLVHGRNPYAASRELGWWRFTINQIYMLGIIGSALLHIFMLMTIALLLASMMFAPLTTDNLWLLRIDALNILLAYLSFYVLGLKTMEPTELGGYFYILAIPVYWVLISVSAWRALWQLVRRPHLWEKTPHQPSLFYVPEEESVSVLDARNSAPRPIMD</sequence>
<evidence type="ECO:0000256" key="6">
    <source>
        <dbReference type="ARBA" id="ARBA00023136"/>
    </source>
</evidence>
<evidence type="ECO:0000256" key="5">
    <source>
        <dbReference type="ARBA" id="ARBA00022989"/>
    </source>
</evidence>
<dbReference type="Pfam" id="PF13632">
    <property type="entry name" value="Glyco_trans_2_3"/>
    <property type="match status" value="1"/>
</dbReference>
<keyword evidence="3 9" id="KW-0808">Transferase</keyword>
<dbReference type="SUPFAM" id="SSF53448">
    <property type="entry name" value="Nucleotide-diphospho-sugar transferases"/>
    <property type="match status" value="1"/>
</dbReference>
<protein>
    <submittedName>
        <fullName evidence="9">Glycosyltransferase</fullName>
    </submittedName>
</protein>
<comment type="caution">
    <text evidence="9">The sequence shown here is derived from an EMBL/GenBank/DDBJ whole genome shotgun (WGS) entry which is preliminary data.</text>
</comment>
<dbReference type="GO" id="GO:0016757">
    <property type="term" value="F:glycosyltransferase activity"/>
    <property type="evidence" value="ECO:0007669"/>
    <property type="project" value="UniProtKB-KW"/>
</dbReference>
<evidence type="ECO:0000256" key="4">
    <source>
        <dbReference type="ARBA" id="ARBA00022692"/>
    </source>
</evidence>
<keyword evidence="10" id="KW-1185">Reference proteome</keyword>
<dbReference type="RefSeq" id="WP_140904323.1">
    <property type="nucleotide sequence ID" value="NZ_JBHTMD010000007.1"/>
</dbReference>
<dbReference type="Gene3D" id="3.90.550.10">
    <property type="entry name" value="Spore Coat Polysaccharide Biosynthesis Protein SpsA, Chain A"/>
    <property type="match status" value="1"/>
</dbReference>
<reference evidence="9 10" key="1">
    <citation type="journal article" date="2003" name="Int. J. Syst. Evol. Microbiol.">
        <title>Towards a standardized format for the description of a novel species (of an established genus): Ochrobactrum gallinifaecis sp. nov.</title>
        <authorList>
            <person name="Kampfer P."/>
            <person name="Buczolits S."/>
            <person name="Albrecht A."/>
            <person name="Busse H.J."/>
            <person name="Stackebrandt E."/>
        </authorList>
    </citation>
    <scope>NUCLEOTIDE SEQUENCE [LARGE SCALE GENOMIC DNA]</scope>
    <source>
        <strain evidence="9 10">ISO 196</strain>
    </source>
</reference>
<dbReference type="InterPro" id="IPR029044">
    <property type="entry name" value="Nucleotide-diphossugar_trans"/>
</dbReference>
<feature type="domain" description="Glycosyltransferase 2-like" evidence="8">
    <location>
        <begin position="328"/>
        <end position="523"/>
    </location>
</feature>
<comment type="subcellular location">
    <subcellularLocation>
        <location evidence="1">Membrane</location>
        <topology evidence="1">Multi-pass membrane protein</topology>
    </subcellularLocation>
</comment>
<dbReference type="EMBL" id="VEWJ01000003">
    <property type="protein sequence ID" value="TPF76273.1"/>
    <property type="molecule type" value="Genomic_DNA"/>
</dbReference>
<keyword evidence="4 7" id="KW-0812">Transmembrane</keyword>
<proteinExistence type="predicted"/>
<evidence type="ECO:0000256" key="7">
    <source>
        <dbReference type="SAM" id="Phobius"/>
    </source>
</evidence>
<evidence type="ECO:0000259" key="8">
    <source>
        <dbReference type="Pfam" id="PF13632"/>
    </source>
</evidence>
<dbReference type="PANTHER" id="PTHR43867">
    <property type="entry name" value="CELLULOSE SYNTHASE CATALYTIC SUBUNIT A [UDP-FORMING]"/>
    <property type="match status" value="1"/>
</dbReference>
<feature type="transmembrane region" description="Helical" evidence="7">
    <location>
        <begin position="566"/>
        <end position="588"/>
    </location>
</feature>
<dbReference type="OrthoDB" id="7431422at2"/>
<name>A0A502BTE6_9HYPH</name>
<evidence type="ECO:0000256" key="2">
    <source>
        <dbReference type="ARBA" id="ARBA00022676"/>
    </source>
</evidence>
<dbReference type="InterPro" id="IPR050321">
    <property type="entry name" value="Glycosyltr_2/OpgH_subfam"/>
</dbReference>
<evidence type="ECO:0000313" key="10">
    <source>
        <dbReference type="Proteomes" id="UP000315388"/>
    </source>
</evidence>
<evidence type="ECO:0000256" key="3">
    <source>
        <dbReference type="ARBA" id="ARBA00022679"/>
    </source>
</evidence>
<dbReference type="InterPro" id="IPR001173">
    <property type="entry name" value="Glyco_trans_2-like"/>
</dbReference>
<evidence type="ECO:0000313" key="9">
    <source>
        <dbReference type="EMBL" id="TPF76273.1"/>
    </source>
</evidence>
<keyword evidence="2" id="KW-0328">Glycosyltransferase</keyword>
<feature type="transmembrane region" description="Helical" evidence="7">
    <location>
        <begin position="177"/>
        <end position="194"/>
    </location>
</feature>
<feature type="transmembrane region" description="Helical" evidence="7">
    <location>
        <begin position="498"/>
        <end position="522"/>
    </location>
</feature>
<dbReference type="GO" id="GO:0016020">
    <property type="term" value="C:membrane"/>
    <property type="evidence" value="ECO:0007669"/>
    <property type="project" value="UniProtKB-SubCell"/>
</dbReference>
<dbReference type="AlphaFoldDB" id="A0A502BTE6"/>
<dbReference type="CDD" id="cd06427">
    <property type="entry name" value="CESA_like_2"/>
    <property type="match status" value="1"/>
</dbReference>
<organism evidence="9 10">
    <name type="scientific">Brucella gallinifaecis</name>
    <dbReference type="NCBI Taxonomy" id="215590"/>
    <lineage>
        <taxon>Bacteria</taxon>
        <taxon>Pseudomonadati</taxon>
        <taxon>Pseudomonadota</taxon>
        <taxon>Alphaproteobacteria</taxon>
        <taxon>Hyphomicrobiales</taxon>
        <taxon>Brucellaceae</taxon>
        <taxon>Brucella/Ochrobactrum group</taxon>
        <taxon>Brucella</taxon>
    </lineage>
</organism>
<evidence type="ECO:0000256" key="1">
    <source>
        <dbReference type="ARBA" id="ARBA00004141"/>
    </source>
</evidence>
<feature type="transmembrane region" description="Helical" evidence="7">
    <location>
        <begin position="534"/>
        <end position="554"/>
    </location>
</feature>
<dbReference type="Proteomes" id="UP000315388">
    <property type="component" value="Unassembled WGS sequence"/>
</dbReference>
<keyword evidence="5 7" id="KW-1133">Transmembrane helix</keyword>
<dbReference type="PANTHER" id="PTHR43867:SF2">
    <property type="entry name" value="CELLULOSE SYNTHASE CATALYTIC SUBUNIT A [UDP-FORMING]"/>
    <property type="match status" value="1"/>
</dbReference>
<feature type="transmembrane region" description="Helical" evidence="7">
    <location>
        <begin position="200"/>
        <end position="220"/>
    </location>
</feature>